<evidence type="ECO:0000313" key="4">
    <source>
        <dbReference type="EMBL" id="CAG8979338.1"/>
    </source>
</evidence>
<dbReference type="PANTHER" id="PTHR10366:SF562">
    <property type="entry name" value="ALDEHYDE REDUCTASE II (AFU_ORTHOLOGUE AFUA_1G11360)"/>
    <property type="match status" value="1"/>
</dbReference>
<dbReference type="InterPro" id="IPR001509">
    <property type="entry name" value="Epimerase_deHydtase"/>
</dbReference>
<dbReference type="Gene3D" id="3.40.50.720">
    <property type="entry name" value="NAD(P)-binding Rossmann-like Domain"/>
    <property type="match status" value="1"/>
</dbReference>
<reference evidence="4" key="1">
    <citation type="submission" date="2021-07" db="EMBL/GenBank/DDBJ databases">
        <authorList>
            <person name="Durling M."/>
        </authorList>
    </citation>
    <scope>NUCLEOTIDE SEQUENCE</scope>
</reference>
<dbReference type="AlphaFoldDB" id="A0A9N9LT23"/>
<sequence>MAPAIPKDSLVLVTGANGYVGSHVVAKFLEAGYRVRGTTRDLKKLQGIIGKWETQYGKDRFEAVVVPDMSVEGTFDASMQGASAVIHVAGDLSFNPDPNVVIPAVVGGIKSVLASAAKTPSIKRFVYTSSSTAVSDSILSGEKHLDSSSWNEEAAARAWTPPYAPEHANDVYAASKVAAEKALWEFVEEKKPAFVANSILPGAVWGKTLDPGLNISTAALPIKLLKGEAVQYPPCWFVDVEDVGLLHVAATIEEDVKGERIFGYADKFTWNRVLRALRTIFPDRKIIDDYTDEKIQEITTVSTERSIELLKRMGQDGWTSLEKSIENTVKGL</sequence>
<dbReference type="Proteomes" id="UP000701801">
    <property type="component" value="Unassembled WGS sequence"/>
</dbReference>
<protein>
    <recommendedName>
        <fullName evidence="3">NAD-dependent epimerase/dehydratase domain-containing protein</fullName>
    </recommendedName>
</protein>
<dbReference type="OrthoDB" id="2735536at2759"/>
<proteinExistence type="inferred from homology"/>
<gene>
    <name evidence="4" type="ORF">HYALB_00002463</name>
</gene>
<accession>A0A9N9LT23</accession>
<feature type="domain" description="NAD-dependent epimerase/dehydratase" evidence="3">
    <location>
        <begin position="11"/>
        <end position="191"/>
    </location>
</feature>
<keyword evidence="1" id="KW-0560">Oxidoreductase</keyword>
<dbReference type="EMBL" id="CAJVRM010000307">
    <property type="protein sequence ID" value="CAG8979338.1"/>
    <property type="molecule type" value="Genomic_DNA"/>
</dbReference>
<dbReference type="GO" id="GO:0016616">
    <property type="term" value="F:oxidoreductase activity, acting on the CH-OH group of donors, NAD or NADP as acceptor"/>
    <property type="evidence" value="ECO:0007669"/>
    <property type="project" value="TreeGrafter"/>
</dbReference>
<dbReference type="InterPro" id="IPR050425">
    <property type="entry name" value="NAD(P)_dehydrat-like"/>
</dbReference>
<evidence type="ECO:0000313" key="5">
    <source>
        <dbReference type="Proteomes" id="UP000701801"/>
    </source>
</evidence>
<comment type="similarity">
    <text evidence="2">Belongs to the NAD(P)-dependent epimerase/dehydratase family. Dihydroflavonol-4-reductase subfamily.</text>
</comment>
<evidence type="ECO:0000256" key="2">
    <source>
        <dbReference type="ARBA" id="ARBA00023445"/>
    </source>
</evidence>
<organism evidence="4 5">
    <name type="scientific">Hymenoscyphus albidus</name>
    <dbReference type="NCBI Taxonomy" id="595503"/>
    <lineage>
        <taxon>Eukaryota</taxon>
        <taxon>Fungi</taxon>
        <taxon>Dikarya</taxon>
        <taxon>Ascomycota</taxon>
        <taxon>Pezizomycotina</taxon>
        <taxon>Leotiomycetes</taxon>
        <taxon>Helotiales</taxon>
        <taxon>Helotiaceae</taxon>
        <taxon>Hymenoscyphus</taxon>
    </lineage>
</organism>
<dbReference type="SUPFAM" id="SSF51735">
    <property type="entry name" value="NAD(P)-binding Rossmann-fold domains"/>
    <property type="match status" value="1"/>
</dbReference>
<dbReference type="Pfam" id="PF01370">
    <property type="entry name" value="Epimerase"/>
    <property type="match status" value="1"/>
</dbReference>
<dbReference type="PANTHER" id="PTHR10366">
    <property type="entry name" value="NAD DEPENDENT EPIMERASE/DEHYDRATASE"/>
    <property type="match status" value="1"/>
</dbReference>
<dbReference type="InterPro" id="IPR036291">
    <property type="entry name" value="NAD(P)-bd_dom_sf"/>
</dbReference>
<evidence type="ECO:0000256" key="1">
    <source>
        <dbReference type="ARBA" id="ARBA00023002"/>
    </source>
</evidence>
<name>A0A9N9LT23_9HELO</name>
<evidence type="ECO:0000259" key="3">
    <source>
        <dbReference type="Pfam" id="PF01370"/>
    </source>
</evidence>
<comment type="caution">
    <text evidence="4">The sequence shown here is derived from an EMBL/GenBank/DDBJ whole genome shotgun (WGS) entry which is preliminary data.</text>
</comment>
<keyword evidence="5" id="KW-1185">Reference proteome</keyword>